<evidence type="ECO:0000313" key="2">
    <source>
        <dbReference type="EMBL" id="GAU18503.1"/>
    </source>
</evidence>
<evidence type="ECO:0008006" key="4">
    <source>
        <dbReference type="Google" id="ProtNLM"/>
    </source>
</evidence>
<dbReference type="PANTHER" id="PTHR31286:SF176">
    <property type="entry name" value="DUF4283 DOMAIN PROTEIN"/>
    <property type="match status" value="1"/>
</dbReference>
<dbReference type="InterPro" id="IPR040256">
    <property type="entry name" value="At4g02000-like"/>
</dbReference>
<feature type="compositionally biased region" description="Basic and acidic residues" evidence="1">
    <location>
        <begin position="301"/>
        <end position="310"/>
    </location>
</feature>
<feature type="region of interest" description="Disordered" evidence="1">
    <location>
        <begin position="294"/>
        <end position="328"/>
    </location>
</feature>
<feature type="region of interest" description="Disordered" evidence="1">
    <location>
        <begin position="237"/>
        <end position="266"/>
    </location>
</feature>
<dbReference type="AlphaFoldDB" id="A0A2Z6M8R7"/>
<proteinExistence type="predicted"/>
<accession>A0A2Z6M8R7</accession>
<keyword evidence="3" id="KW-1185">Reference proteome</keyword>
<gene>
    <name evidence="2" type="ORF">TSUD_90440</name>
</gene>
<dbReference type="EMBL" id="DF973185">
    <property type="protein sequence ID" value="GAU18503.1"/>
    <property type="molecule type" value="Genomic_DNA"/>
</dbReference>
<feature type="compositionally biased region" description="Basic and acidic residues" evidence="1">
    <location>
        <begin position="246"/>
        <end position="264"/>
    </location>
</feature>
<dbReference type="OrthoDB" id="1924068at2759"/>
<evidence type="ECO:0000313" key="3">
    <source>
        <dbReference type="Proteomes" id="UP000242715"/>
    </source>
</evidence>
<organism evidence="2 3">
    <name type="scientific">Trifolium subterraneum</name>
    <name type="common">Subterranean clover</name>
    <dbReference type="NCBI Taxonomy" id="3900"/>
    <lineage>
        <taxon>Eukaryota</taxon>
        <taxon>Viridiplantae</taxon>
        <taxon>Streptophyta</taxon>
        <taxon>Embryophyta</taxon>
        <taxon>Tracheophyta</taxon>
        <taxon>Spermatophyta</taxon>
        <taxon>Magnoliopsida</taxon>
        <taxon>eudicotyledons</taxon>
        <taxon>Gunneridae</taxon>
        <taxon>Pentapetalae</taxon>
        <taxon>rosids</taxon>
        <taxon>fabids</taxon>
        <taxon>Fabales</taxon>
        <taxon>Fabaceae</taxon>
        <taxon>Papilionoideae</taxon>
        <taxon>50 kb inversion clade</taxon>
        <taxon>NPAAA clade</taxon>
        <taxon>Hologalegina</taxon>
        <taxon>IRL clade</taxon>
        <taxon>Trifolieae</taxon>
        <taxon>Trifolium</taxon>
    </lineage>
</organism>
<sequence length="345" mass="39152">MATFDIPWKCLATDAEPTKTIIDQTKDQLKAHKTFAQALTNICEFPLSQIPQPVVKGDRLAIQIPEKDYIAGIDACKQNLHGRIIWPKGSTSLSVVVVKRGLDLCFLEYFAWTHDFNPRAQHNSSAQVWVKIFGLAQEYWRKNIIFTIASSIGTPICTDAATAKPMIERTFGQFARVLVDIDLAQPLRYKILVERKGFAFFVELDYEHIPNYCTGCKVIGHNVDNCRWNKEEEIKGTNEVNQRKKPPTESKKVFVQTRDGREQQEETLQVKYKDQGNDTGIVLNPEDIFKQQDKELEEELNSEHEKEASKGKTPSMDEDASSNGSFVAATQSLEDELFRLLTHGA</sequence>
<protein>
    <recommendedName>
        <fullName evidence="4">DUF4283 domain-containing protein</fullName>
    </recommendedName>
</protein>
<name>A0A2Z6M8R7_TRISU</name>
<reference evidence="3" key="1">
    <citation type="journal article" date="2017" name="Front. Plant Sci.">
        <title>Climate Clever Clovers: New Paradigm to Reduce the Environmental Footprint of Ruminants by Breeding Low Methanogenic Forages Utilizing Haplotype Variation.</title>
        <authorList>
            <person name="Kaur P."/>
            <person name="Appels R."/>
            <person name="Bayer P.E."/>
            <person name="Keeble-Gagnere G."/>
            <person name="Wang J."/>
            <person name="Hirakawa H."/>
            <person name="Shirasawa K."/>
            <person name="Vercoe P."/>
            <person name="Stefanova K."/>
            <person name="Durmic Z."/>
            <person name="Nichols P."/>
            <person name="Revell C."/>
            <person name="Isobe S.N."/>
            <person name="Edwards D."/>
            <person name="Erskine W."/>
        </authorList>
    </citation>
    <scope>NUCLEOTIDE SEQUENCE [LARGE SCALE GENOMIC DNA]</scope>
    <source>
        <strain evidence="3">cv. Daliak</strain>
    </source>
</reference>
<dbReference type="PANTHER" id="PTHR31286">
    <property type="entry name" value="GLYCINE-RICH CELL WALL STRUCTURAL PROTEIN 1.8-LIKE"/>
    <property type="match status" value="1"/>
</dbReference>
<evidence type="ECO:0000256" key="1">
    <source>
        <dbReference type="SAM" id="MobiDB-lite"/>
    </source>
</evidence>
<dbReference type="Proteomes" id="UP000242715">
    <property type="component" value="Unassembled WGS sequence"/>
</dbReference>